<dbReference type="Pfam" id="PF00078">
    <property type="entry name" value="RVT_1"/>
    <property type="match status" value="1"/>
</dbReference>
<dbReference type="InterPro" id="IPR001680">
    <property type="entry name" value="WD40_rpt"/>
</dbReference>
<dbReference type="PROSITE" id="PS50878">
    <property type="entry name" value="RT_POL"/>
    <property type="match status" value="1"/>
</dbReference>
<gene>
    <name evidence="6" type="primary">FY_4</name>
    <name evidence="6" type="ORF">CK203_059492</name>
</gene>
<feature type="compositionally biased region" description="Pro residues" evidence="4">
    <location>
        <begin position="1303"/>
        <end position="1312"/>
    </location>
</feature>
<evidence type="ECO:0000313" key="7">
    <source>
        <dbReference type="Proteomes" id="UP000288805"/>
    </source>
</evidence>
<dbReference type="InterPro" id="IPR026960">
    <property type="entry name" value="RVT-Znf"/>
</dbReference>
<dbReference type="InterPro" id="IPR045245">
    <property type="entry name" value="Pfs2-like"/>
</dbReference>
<feature type="domain" description="Reverse transcriptase" evidence="5">
    <location>
        <begin position="264"/>
        <end position="504"/>
    </location>
</feature>
<feature type="region of interest" description="Disordered" evidence="4">
    <location>
        <begin position="1286"/>
        <end position="1380"/>
    </location>
</feature>
<keyword evidence="1 3" id="KW-0853">WD repeat</keyword>
<evidence type="ECO:0000256" key="4">
    <source>
        <dbReference type="SAM" id="MobiDB-lite"/>
    </source>
</evidence>
<dbReference type="Gene3D" id="2.130.10.10">
    <property type="entry name" value="YVTN repeat-like/Quinoprotein amine dehydrogenase"/>
    <property type="match status" value="3"/>
</dbReference>
<dbReference type="Pfam" id="PF00400">
    <property type="entry name" value="WD40"/>
    <property type="match status" value="5"/>
</dbReference>
<evidence type="ECO:0000256" key="3">
    <source>
        <dbReference type="PROSITE-ProRule" id="PRU00221"/>
    </source>
</evidence>
<dbReference type="EMBL" id="QGNW01000420">
    <property type="protein sequence ID" value="RVW72196.1"/>
    <property type="molecule type" value="Genomic_DNA"/>
</dbReference>
<dbReference type="PROSITE" id="PS50294">
    <property type="entry name" value="WD_REPEATS_REGION"/>
    <property type="match status" value="5"/>
</dbReference>
<dbReference type="PANTHER" id="PTHR22836:SF0">
    <property type="entry name" value="PRE-MRNA 3' END PROCESSING PROTEIN WDR33"/>
    <property type="match status" value="1"/>
</dbReference>
<dbReference type="InterPro" id="IPR000477">
    <property type="entry name" value="RT_dom"/>
</dbReference>
<feature type="repeat" description="WD" evidence="3">
    <location>
        <begin position="1036"/>
        <end position="1077"/>
    </location>
</feature>
<feature type="compositionally biased region" description="Low complexity" evidence="4">
    <location>
        <begin position="1313"/>
        <end position="1340"/>
    </location>
</feature>
<evidence type="ECO:0000313" key="6">
    <source>
        <dbReference type="EMBL" id="RVW72196.1"/>
    </source>
</evidence>
<dbReference type="CDD" id="cd01650">
    <property type="entry name" value="RT_nLTR_like"/>
    <property type="match status" value="1"/>
</dbReference>
<evidence type="ECO:0000259" key="5">
    <source>
        <dbReference type="PROSITE" id="PS50878"/>
    </source>
</evidence>
<dbReference type="SUPFAM" id="SSF50978">
    <property type="entry name" value="WD40 repeat-like"/>
    <property type="match status" value="2"/>
</dbReference>
<feature type="repeat" description="WD" evidence="3">
    <location>
        <begin position="229"/>
        <end position="270"/>
    </location>
</feature>
<feature type="compositionally biased region" description="Pro residues" evidence="4">
    <location>
        <begin position="1364"/>
        <end position="1379"/>
    </location>
</feature>
<dbReference type="InterPro" id="IPR036322">
    <property type="entry name" value="WD40_repeat_dom_sf"/>
</dbReference>
<evidence type="ECO:0000256" key="2">
    <source>
        <dbReference type="ARBA" id="ARBA00022737"/>
    </source>
</evidence>
<dbReference type="SUPFAM" id="SSF56672">
    <property type="entry name" value="DNA/RNA polymerases"/>
    <property type="match status" value="1"/>
</dbReference>
<dbReference type="InterPro" id="IPR019775">
    <property type="entry name" value="WD40_repeat_CS"/>
</dbReference>
<accession>A0A438GJ06</accession>
<feature type="repeat" description="WD" evidence="3">
    <location>
        <begin position="187"/>
        <end position="219"/>
    </location>
</feature>
<evidence type="ECO:0000256" key="1">
    <source>
        <dbReference type="ARBA" id="ARBA00022574"/>
    </source>
</evidence>
<sequence length="1752" mass="197543">MEAPTEQKNTTSESCETLLHQVVNGEDFPELPPCIKFHSGGNHWHPYLCLFNIFCRFACGNEIQGTGQYCNLPQLQQLMLVHTFYAYSIFASDVDMLLPAVAYSDNPSTSFAAKFVHTSLNKNRCSINRVLVSSSEFDVLEYVCCLIFLLLFEMLSWTPTGRRLITGSQSGEFTLWNGQSFNFEMILQAHDQAIRSMVWSHNENWMVTGDDGGSIKYWQNNMNNVKANKSAHKESVRDLSFCRTDLKFCSCSDDTTVKVWDFARCQEDRSLSGNSKTALYKIIAKVLSGRLRKVLHETIFGSQGAFVEGRQILDAVLIANEVVDEKRRSGEEGVVFKIDFEKAYDHVEWGFLDHVLQRKGFSQKWRSWMRGCLSSSSFAILVNGNAKGWVKASRGLRQGDPLFPFLFTIVADVLSRLMIRAEETGITEGFLVGRDRTRVSLLQFADDTIFFSKASLDLLQNLKIILLVFGQVSGLKINLEKSTISGLPLGGNPKTIGFWDPVVERISRRLDGWKKAYLSLGGRITLIQSCLSHIPSYFLSLFKIPVSIASKIEKMQRDFLWSGAGEGKRDHLIRWEVVSRPREMGGLGFGKTSMRNSALLGKWLWRFPRERSGLWHKVIASIYGTHPNGWDANMVVRWSHRCPWKAIAQVFQEFSPFVRLVVGNGERIRFWEDLWWGNQTLCAQFAELYRVSSVRNLTVSNVLGNSFPLSWNFNFRRNLTDSEIDLLQRLMSSLHSVLLSPSSSDSRAWSLSSSGSFSVKSFFYALSKDSNPLMFLPAKFLWSSKVPSKVKALAWLVAHGKVNTNDKLQLRRPYKALCPQWCILCKRNGESIDHLFLHCPVTIGLWHRLFNLVGVIWVPPRSIEDMLVISFRGLGNSVRGKILWQIACLTLIWMVWQERNNRIFEDKGRTEEVVWDLIRFYSSLWASCTEAFRGVPLNSIVGCFPWLLCRKDLSSFPWTDQWHAHVGGRKLIHLEFLVESKLEFWDPILPEKLTAGHGWDVKSVDWHPTKSLLVSGGKDNLVKLWDAKTGRELCSFHGHKNTVLCVKWNQNGNWVLTASKDQIIKLYDIRAMKELESFRGHRKDVTALAWHPFHEDYFVSGSFDGSIFHWLVGHETPQVEIPGAHDNSVWDLAWHPIGYILCRKVLVWEVALQIQLRVDSFLDKSFALNTLLATPQVTKLLVSHAVEAMIIQRNFGVEIGQEIPFVINSTWGTTKVFNLLDSITKWIMLRGYGDQNPALGGRMPGNFPVPETPTTPGPFAAGLTRNEGTIPGVGVAMPLTIPSLDTSAQGEQKQPLPVSIPLGAPPLPPGPHPSLLAANQQQAYQQNPPQMPQHHQALPQQMPPLPLQPPNMSQLQPPSHLPLLPHPHLPRPPQLPPMGMPSNIPSSMPGSLPMPSMPTSLPLQMPAPMLFSEMEDMLLHIVLLPAAVENCIVKKWRVENLEELALEFGCKIGEVQSSYLGLPLGAQFNFVAVWECVEESMTFSVRKERRVRFWKDKWCGDKLLCTSFPSLFAIASSKEAWMEDVWNHSAEGGVWPPSFLGGSMIVRWFLWSVSFRDCKGGGYVDDQVTETKSKDEKFTVKSLYKALELKRQVASQQGMQGAMNQMGPPMPQGHFMGMNPMHAGSLPTGGVPPPIGSFQGGAQMYAPGGSFNRAPAGQMPMMPGLNPYQVRWTFIYWFRESESKRKRHGNTAIKYGSSIWYGSATTTTRSAAAWPTNTIGPFMWAMRQSAGTEGKPRVALSLFSLSSIYHGV</sequence>
<feature type="repeat" description="WD" evidence="3">
    <location>
        <begin position="994"/>
        <end position="1035"/>
    </location>
</feature>
<keyword evidence="2" id="KW-0677">Repeat</keyword>
<dbReference type="PROSITE" id="PS50082">
    <property type="entry name" value="WD_REPEATS_2"/>
    <property type="match status" value="5"/>
</dbReference>
<dbReference type="GO" id="GO:0031124">
    <property type="term" value="P:mRNA 3'-end processing"/>
    <property type="evidence" value="ECO:0007669"/>
    <property type="project" value="InterPro"/>
</dbReference>
<name>A0A438GJ06_VITVI</name>
<proteinExistence type="predicted"/>
<dbReference type="GO" id="GO:0005634">
    <property type="term" value="C:nucleus"/>
    <property type="evidence" value="ECO:0007669"/>
    <property type="project" value="UniProtKB-ARBA"/>
</dbReference>
<dbReference type="PANTHER" id="PTHR22836">
    <property type="entry name" value="WD40 REPEAT PROTEIN"/>
    <property type="match status" value="1"/>
</dbReference>
<protein>
    <submittedName>
        <fullName evidence="6">Flowering time control protein FY</fullName>
    </submittedName>
</protein>
<feature type="compositionally biased region" description="Low complexity" evidence="4">
    <location>
        <begin position="1350"/>
        <end position="1363"/>
    </location>
</feature>
<dbReference type="InterPro" id="IPR043502">
    <property type="entry name" value="DNA/RNA_pol_sf"/>
</dbReference>
<organism evidence="6 7">
    <name type="scientific">Vitis vinifera</name>
    <name type="common">Grape</name>
    <dbReference type="NCBI Taxonomy" id="29760"/>
    <lineage>
        <taxon>Eukaryota</taxon>
        <taxon>Viridiplantae</taxon>
        <taxon>Streptophyta</taxon>
        <taxon>Embryophyta</taxon>
        <taxon>Tracheophyta</taxon>
        <taxon>Spermatophyta</taxon>
        <taxon>Magnoliopsida</taxon>
        <taxon>eudicotyledons</taxon>
        <taxon>Gunneridae</taxon>
        <taxon>Pentapetalae</taxon>
        <taxon>rosids</taxon>
        <taxon>Vitales</taxon>
        <taxon>Vitaceae</taxon>
        <taxon>Viteae</taxon>
        <taxon>Vitis</taxon>
    </lineage>
</organism>
<dbReference type="Proteomes" id="UP000288805">
    <property type="component" value="Unassembled WGS sequence"/>
</dbReference>
<dbReference type="PROSITE" id="PS00678">
    <property type="entry name" value="WD_REPEATS_1"/>
    <property type="match status" value="1"/>
</dbReference>
<dbReference type="InterPro" id="IPR015943">
    <property type="entry name" value="WD40/YVTN_repeat-like_dom_sf"/>
</dbReference>
<reference evidence="6 7" key="1">
    <citation type="journal article" date="2018" name="PLoS Genet.">
        <title>Population sequencing reveals clonal diversity and ancestral inbreeding in the grapevine cultivar Chardonnay.</title>
        <authorList>
            <person name="Roach M.J."/>
            <person name="Johnson D.L."/>
            <person name="Bohlmann J."/>
            <person name="van Vuuren H.J."/>
            <person name="Jones S.J."/>
            <person name="Pretorius I.S."/>
            <person name="Schmidt S.A."/>
            <person name="Borneman A.R."/>
        </authorList>
    </citation>
    <scope>NUCLEOTIDE SEQUENCE [LARGE SCALE GENOMIC DNA]</scope>
    <source>
        <strain evidence="7">cv. Chardonnay</strain>
        <tissue evidence="6">Leaf</tissue>
    </source>
</reference>
<feature type="repeat" description="WD" evidence="3">
    <location>
        <begin position="1078"/>
        <end position="1110"/>
    </location>
</feature>
<dbReference type="SMART" id="SM00320">
    <property type="entry name" value="WD40"/>
    <property type="match status" value="7"/>
</dbReference>
<dbReference type="Pfam" id="PF13966">
    <property type="entry name" value="zf-RVT"/>
    <property type="match status" value="1"/>
</dbReference>
<comment type="caution">
    <text evidence="6">The sequence shown here is derived from an EMBL/GenBank/DDBJ whole genome shotgun (WGS) entry which is preliminary data.</text>
</comment>